<organism evidence="1 2">
    <name type="scientific">Rhodococcus phage Weasels2</name>
    <dbReference type="NCBI Taxonomy" id="1897437"/>
    <lineage>
        <taxon>Viruses</taxon>
        <taxon>Duplodnaviria</taxon>
        <taxon>Heunggongvirae</taxon>
        <taxon>Uroviricota</taxon>
        <taxon>Caudoviricetes</taxon>
        <taxon>Weaselvirus</taxon>
        <taxon>Weaselvirus weasel</taxon>
    </lineage>
</organism>
<name>A0A1I9SA24_9CAUD</name>
<dbReference type="Gene3D" id="2.40.40.10">
    <property type="entry name" value="RlpA-like domain"/>
    <property type="match status" value="1"/>
</dbReference>
<reference evidence="2" key="1">
    <citation type="submission" date="2016-08" db="EMBL/GenBank/DDBJ databases">
        <authorList>
            <person name="Seilhamer J.J."/>
        </authorList>
    </citation>
    <scope>NUCLEOTIDE SEQUENCE [LARGE SCALE GENOMIC DNA]</scope>
</reference>
<keyword evidence="2" id="KW-1185">Reference proteome</keyword>
<sequence>MSLEEIENVLKENKDPRKLDDLQRVWPELYNAVKGIALTSPSQPPVVDKPQGYTPTKDELQLTSTTKLVGGISHFATPGDASTKGGYMGVSGEPADKPTDIYYCAMRWGYVAWHPTTFKPNGNLPGMTDEEKFRLKKYLATRKVRVTVIATGKTVVLRPADAGPSIGHRVVDVSPTVIHDILEAETDDQVRVEWVDPATPLG</sequence>
<dbReference type="EMBL" id="KX774321">
    <property type="protein sequence ID" value="AOZ63630.1"/>
    <property type="molecule type" value="Genomic_DNA"/>
</dbReference>
<gene>
    <name evidence="1" type="ORF">SEA_WEASELS2_40</name>
</gene>
<evidence type="ECO:0000313" key="2">
    <source>
        <dbReference type="Proteomes" id="UP000224902"/>
    </source>
</evidence>
<dbReference type="InterPro" id="IPR036908">
    <property type="entry name" value="RlpA-like_sf"/>
</dbReference>
<proteinExistence type="predicted"/>
<dbReference type="Proteomes" id="UP000224902">
    <property type="component" value="Segment"/>
</dbReference>
<accession>A0A1I9SA24</accession>
<evidence type="ECO:0000313" key="1">
    <source>
        <dbReference type="EMBL" id="AOZ63630.1"/>
    </source>
</evidence>
<protein>
    <submittedName>
        <fullName evidence="1">Uncharacterized protein</fullName>
    </submittedName>
</protein>